<feature type="transmembrane region" description="Helical" evidence="1">
    <location>
        <begin position="42"/>
        <end position="64"/>
    </location>
</feature>
<feature type="domain" description="ABC transporter" evidence="2">
    <location>
        <begin position="228"/>
        <end position="288"/>
    </location>
</feature>
<protein>
    <recommendedName>
        <fullName evidence="2">ABC transporter domain-containing protein</fullName>
    </recommendedName>
</protein>
<feature type="transmembrane region" description="Helical" evidence="1">
    <location>
        <begin position="132"/>
        <end position="157"/>
    </location>
</feature>
<dbReference type="SUPFAM" id="SSF52540">
    <property type="entry name" value="P-loop containing nucleoside triphosphate hydrolases"/>
    <property type="match status" value="1"/>
</dbReference>
<sequence length="352" mass="39410">MWDFLAALEVFQIVLGMVSCLYFLVGIQLLNNMVHRRGRQYFSLVLIAMSLTILTEQCGLIIFTRRVPDLLPLFAAVLYFLALLLQIDRLCPCPAEEDIELTWHAFFGSWAAMVVFDIVAIITLVFKACSLTLDWVCTAVVVGIRCLLEPILLWLYIRPDEGGILLSDENGMMGTDNSNRHDGGQGFWGLKKFQIFLLWIWPSRAPWIKLDVSFRYPAASGKAKLAFRSLTLSIAPGETVAFVGPTGVGKSTLFSLIARLFDPDEGSIEVEEGTHEDLKERKGVYAQLRKNNTEEKSIEQIFDAAIWFANPQSYGLCCLRVTGGPSNDQIIPLHGKIFAQASLHLQLLIYAT</sequence>
<comment type="caution">
    <text evidence="3">The sequence shown here is derived from an EMBL/GenBank/DDBJ whole genome shotgun (WGS) entry which is preliminary data.</text>
</comment>
<dbReference type="AlphaFoldDB" id="A0A430L3Y0"/>
<evidence type="ECO:0000313" key="4">
    <source>
        <dbReference type="Proteomes" id="UP000287124"/>
    </source>
</evidence>
<reference evidence="3 4" key="1">
    <citation type="submission" date="2017-06" db="EMBL/GenBank/DDBJ databases">
        <title>Comparative genomic analysis of Ambrosia Fusariam Clade fungi.</title>
        <authorList>
            <person name="Stajich J.E."/>
            <person name="Carrillo J."/>
            <person name="Kijimoto T."/>
            <person name="Eskalen A."/>
            <person name="O'Donnell K."/>
            <person name="Kasson M."/>
        </authorList>
    </citation>
    <scope>NUCLEOTIDE SEQUENCE [LARGE SCALE GENOMIC DNA]</scope>
    <source>
        <strain evidence="3 4">UCR1854</strain>
    </source>
</reference>
<keyword evidence="4" id="KW-1185">Reference proteome</keyword>
<keyword evidence="1" id="KW-0812">Transmembrane</keyword>
<dbReference type="GO" id="GO:0034040">
    <property type="term" value="F:ATPase-coupled lipid transmembrane transporter activity"/>
    <property type="evidence" value="ECO:0007669"/>
    <property type="project" value="TreeGrafter"/>
</dbReference>
<evidence type="ECO:0000259" key="2">
    <source>
        <dbReference type="Pfam" id="PF00005"/>
    </source>
</evidence>
<feature type="transmembrane region" description="Helical" evidence="1">
    <location>
        <begin position="6"/>
        <end position="30"/>
    </location>
</feature>
<dbReference type="InterPro" id="IPR003439">
    <property type="entry name" value="ABC_transporter-like_ATP-bd"/>
</dbReference>
<keyword evidence="1" id="KW-0472">Membrane</keyword>
<dbReference type="InterPro" id="IPR039421">
    <property type="entry name" value="Type_1_exporter"/>
</dbReference>
<proteinExistence type="predicted"/>
<dbReference type="GO" id="GO:0005524">
    <property type="term" value="F:ATP binding"/>
    <property type="evidence" value="ECO:0007669"/>
    <property type="project" value="InterPro"/>
</dbReference>
<name>A0A430L3Y0_9HYPO</name>
<feature type="transmembrane region" description="Helical" evidence="1">
    <location>
        <begin position="103"/>
        <end position="126"/>
    </location>
</feature>
<dbReference type="Pfam" id="PF00005">
    <property type="entry name" value="ABC_tran"/>
    <property type="match status" value="1"/>
</dbReference>
<dbReference type="EMBL" id="MIKF01000462">
    <property type="protein sequence ID" value="RTE70380.1"/>
    <property type="molecule type" value="Genomic_DNA"/>
</dbReference>
<accession>A0A430L3Y0</accession>
<gene>
    <name evidence="3" type="ORF">BHE90_015226</name>
</gene>
<evidence type="ECO:0000256" key="1">
    <source>
        <dbReference type="SAM" id="Phobius"/>
    </source>
</evidence>
<organism evidence="3 4">
    <name type="scientific">Fusarium euwallaceae</name>
    <dbReference type="NCBI Taxonomy" id="1147111"/>
    <lineage>
        <taxon>Eukaryota</taxon>
        <taxon>Fungi</taxon>
        <taxon>Dikarya</taxon>
        <taxon>Ascomycota</taxon>
        <taxon>Pezizomycotina</taxon>
        <taxon>Sordariomycetes</taxon>
        <taxon>Hypocreomycetidae</taxon>
        <taxon>Hypocreales</taxon>
        <taxon>Nectriaceae</taxon>
        <taxon>Fusarium</taxon>
        <taxon>Fusarium solani species complex</taxon>
    </lineage>
</organism>
<dbReference type="Gene3D" id="3.40.50.300">
    <property type="entry name" value="P-loop containing nucleotide triphosphate hydrolases"/>
    <property type="match status" value="1"/>
</dbReference>
<evidence type="ECO:0000313" key="3">
    <source>
        <dbReference type="EMBL" id="RTE70380.1"/>
    </source>
</evidence>
<dbReference type="Proteomes" id="UP000287124">
    <property type="component" value="Unassembled WGS sequence"/>
</dbReference>
<dbReference type="PANTHER" id="PTHR24221:SF654">
    <property type="entry name" value="ATP-BINDING CASSETTE SUB-FAMILY B MEMBER 6"/>
    <property type="match status" value="1"/>
</dbReference>
<keyword evidence="1" id="KW-1133">Transmembrane helix</keyword>
<dbReference type="InterPro" id="IPR027417">
    <property type="entry name" value="P-loop_NTPase"/>
</dbReference>
<dbReference type="GO" id="GO:0016887">
    <property type="term" value="F:ATP hydrolysis activity"/>
    <property type="evidence" value="ECO:0007669"/>
    <property type="project" value="InterPro"/>
</dbReference>
<dbReference type="PANTHER" id="PTHR24221">
    <property type="entry name" value="ATP-BINDING CASSETTE SUB-FAMILY B"/>
    <property type="match status" value="1"/>
</dbReference>